<reference evidence="2 3" key="1">
    <citation type="submission" date="2017-08" db="EMBL/GenBank/DDBJ databases">
        <title>Acidophilic green algal genome provides insights into adaptation to an acidic environment.</title>
        <authorList>
            <person name="Hirooka S."/>
            <person name="Hirose Y."/>
            <person name="Kanesaki Y."/>
            <person name="Higuchi S."/>
            <person name="Fujiwara T."/>
            <person name="Onuma R."/>
            <person name="Era A."/>
            <person name="Ohbayashi R."/>
            <person name="Uzuka A."/>
            <person name="Nozaki H."/>
            <person name="Yoshikawa H."/>
            <person name="Miyagishima S.Y."/>
        </authorList>
    </citation>
    <scope>NUCLEOTIDE SEQUENCE [LARGE SCALE GENOMIC DNA]</scope>
    <source>
        <strain evidence="2 3">NIES-2499</strain>
    </source>
</reference>
<feature type="region of interest" description="Disordered" evidence="1">
    <location>
        <begin position="125"/>
        <end position="157"/>
    </location>
</feature>
<proteinExistence type="predicted"/>
<protein>
    <submittedName>
        <fullName evidence="2">Uncharacterized protein</fullName>
    </submittedName>
</protein>
<name>A0A250XL84_9CHLO</name>
<feature type="compositionally biased region" description="Polar residues" evidence="1">
    <location>
        <begin position="264"/>
        <end position="274"/>
    </location>
</feature>
<feature type="region of interest" description="Disordered" evidence="1">
    <location>
        <begin position="806"/>
        <end position="830"/>
    </location>
</feature>
<feature type="region of interest" description="Disordered" evidence="1">
    <location>
        <begin position="374"/>
        <end position="420"/>
    </location>
</feature>
<sequence>MKTLVASVFIELLDQVERDAEDDSYFLEFLVTSPRAFFFNRVSEIKYKSELICREFQGPWVTPLALCNENSKVFVRMRIPSLSGERDKKSPYVEIDASESTVRTIQSILLSCKHGGKVFRREISVSTSAEHEPPSSLQGEHAHFQSAHRHPHASSSSICMDHHPNPMASKSVVQSNLLQHLHASPPSISAQCAPSSPTPMAANLANTPCSTPATLNPVALSHASGTHKRPWWSFASSLLPFTNKPPSGVSGCLKDVQEDASFSAPVSPSPCQSRDFTDSIHVPPQPPTTPPPTALSLRHILNVAGSGLSAISRRSFSKSIPPSPRSLPNIKNTPEPPEDASLATQGQSRSGLFPSFGIPLFLQQNQIRRIRSTSSGHLDTMEGQQGTGGGSRGSSGDWGGGRGGSPQHKKPRVSPFSGLLGLSRNPKVAVAPLPPLPPLPPRPGAYLDLQRGLSAAEVIESPALQSEVAKSEPGPGLKSIDQNTKHVKSTDLEDQTYNATEVRGSITDLVTVSPSSLQRDTYTPGLDVVSHGSGIIAQPAVQTEAHIGDEGVSITHSSIGVQLKQDILAALQMLEALSAAEGACARHAEFKGVLQQLLDPVEEAGGKLEGGLQGLAVDGATARAILESVLMEVGSHDKGQELGGGWYASIIPIRIPDEPQNELASPAECEHAVSRNEGCPETKDGTTEEVIMLDDVIMAQEKLSDEAASQAGRQHTACVRVMYAPLDQVSAGGQFACTFVALVVAAWVESHPADSSLFRMSDLSTAACCHGSCGISPEVLSELVLQGCRLWRQSAVIGSQNEDVSRSEVTMRSGRVPEVQTDARGSSSRGSESMLGFHAALDLYNSCCFSPKSSTDAATAGQQYMQEQGMVRLWEVQSAYSQVGPMGLADPGTTFPAFAAAASAAVQMPDGACFKAEARHSAPSLTYLLVAAAHCTVVCFLPDGRVRLINSLGRSLAPSCRSAHVIEFKGVQDFCAVYVGMVLPPGQEAVQVEAHRISVSAPAAAGGGEPELLLYLPPE</sequence>
<feature type="region of interest" description="Disordered" evidence="1">
    <location>
        <begin position="314"/>
        <end position="349"/>
    </location>
</feature>
<organism evidence="2 3">
    <name type="scientific">Chlamydomonas eustigma</name>
    <dbReference type="NCBI Taxonomy" id="1157962"/>
    <lineage>
        <taxon>Eukaryota</taxon>
        <taxon>Viridiplantae</taxon>
        <taxon>Chlorophyta</taxon>
        <taxon>core chlorophytes</taxon>
        <taxon>Chlorophyceae</taxon>
        <taxon>CS clade</taxon>
        <taxon>Chlamydomonadales</taxon>
        <taxon>Chlamydomonadaceae</taxon>
        <taxon>Chlamydomonas</taxon>
    </lineage>
</organism>
<dbReference type="OrthoDB" id="562165at2759"/>
<comment type="caution">
    <text evidence="2">The sequence shown here is derived from an EMBL/GenBank/DDBJ whole genome shotgun (WGS) entry which is preliminary data.</text>
</comment>
<evidence type="ECO:0000256" key="1">
    <source>
        <dbReference type="SAM" id="MobiDB-lite"/>
    </source>
</evidence>
<keyword evidence="3" id="KW-1185">Reference proteome</keyword>
<evidence type="ECO:0000313" key="2">
    <source>
        <dbReference type="EMBL" id="GAX83652.1"/>
    </source>
</evidence>
<evidence type="ECO:0000313" key="3">
    <source>
        <dbReference type="Proteomes" id="UP000232323"/>
    </source>
</evidence>
<feature type="region of interest" description="Disordered" evidence="1">
    <location>
        <begin position="261"/>
        <end position="294"/>
    </location>
</feature>
<feature type="compositionally biased region" description="Pro residues" evidence="1">
    <location>
        <begin position="283"/>
        <end position="293"/>
    </location>
</feature>
<feature type="compositionally biased region" description="Gly residues" evidence="1">
    <location>
        <begin position="385"/>
        <end position="404"/>
    </location>
</feature>
<dbReference type="AlphaFoldDB" id="A0A250XL84"/>
<accession>A0A250XL84</accession>
<gene>
    <name evidence="2" type="ORF">CEUSTIGMA_g11077.t1</name>
</gene>
<dbReference type="Proteomes" id="UP000232323">
    <property type="component" value="Unassembled WGS sequence"/>
</dbReference>
<dbReference type="EMBL" id="BEGY01000103">
    <property type="protein sequence ID" value="GAX83652.1"/>
    <property type="molecule type" value="Genomic_DNA"/>
</dbReference>